<feature type="domain" description="Disease resistance protein winged helix" evidence="7">
    <location>
        <begin position="113"/>
        <end position="181"/>
    </location>
</feature>
<dbReference type="InterPro" id="IPR032675">
    <property type="entry name" value="LRR_dom_sf"/>
</dbReference>
<dbReference type="PANTHER" id="PTHR23155">
    <property type="entry name" value="DISEASE RESISTANCE PROTEIN RP"/>
    <property type="match status" value="1"/>
</dbReference>
<evidence type="ECO:0000313" key="10">
    <source>
        <dbReference type="Proteomes" id="UP000011115"/>
    </source>
</evidence>
<keyword evidence="10" id="KW-1185">Reference proteome</keyword>
<dbReference type="InterPro" id="IPR058922">
    <property type="entry name" value="WHD_DRP"/>
</dbReference>
<evidence type="ECO:0000256" key="3">
    <source>
        <dbReference type="ARBA" id="ARBA00022737"/>
    </source>
</evidence>
<proteinExistence type="inferred from homology"/>
<dbReference type="InterPro" id="IPR042197">
    <property type="entry name" value="Apaf_helical"/>
</dbReference>
<evidence type="ECO:0000256" key="6">
    <source>
        <dbReference type="ARBA" id="ARBA00022840"/>
    </source>
</evidence>
<dbReference type="InParanoid" id="M1BR54"/>
<dbReference type="PROSITE" id="PS51450">
    <property type="entry name" value="LRR"/>
    <property type="match status" value="1"/>
</dbReference>
<evidence type="ECO:0000256" key="5">
    <source>
        <dbReference type="ARBA" id="ARBA00022821"/>
    </source>
</evidence>
<evidence type="ECO:0000259" key="7">
    <source>
        <dbReference type="Pfam" id="PF23559"/>
    </source>
</evidence>
<dbReference type="SUPFAM" id="SSF52058">
    <property type="entry name" value="L domain-like"/>
    <property type="match status" value="1"/>
</dbReference>
<dbReference type="GO" id="GO:0005524">
    <property type="term" value="F:ATP binding"/>
    <property type="evidence" value="ECO:0007669"/>
    <property type="project" value="UniProtKB-KW"/>
</dbReference>
<dbReference type="EnsemblPlants" id="PGSC0003DMT400051007">
    <property type="protein sequence ID" value="PGSC0003DMT400051007"/>
    <property type="gene ID" value="PGSC0003DMG400019803"/>
</dbReference>
<dbReference type="OMA" id="FSNEYHE"/>
<dbReference type="Gene3D" id="1.10.10.10">
    <property type="entry name" value="Winged helix-like DNA-binding domain superfamily/Winged helix DNA-binding domain"/>
    <property type="match status" value="1"/>
</dbReference>
<dbReference type="GO" id="GO:0006952">
    <property type="term" value="P:defense response"/>
    <property type="evidence" value="ECO:0007669"/>
    <property type="project" value="UniProtKB-KW"/>
</dbReference>
<evidence type="ECO:0000313" key="9">
    <source>
        <dbReference type="EnsemblPlants" id="PGSC0003DMT400051007"/>
    </source>
</evidence>
<dbReference type="Gene3D" id="3.80.10.10">
    <property type="entry name" value="Ribonuclease Inhibitor"/>
    <property type="match status" value="1"/>
</dbReference>
<keyword evidence="6" id="KW-0067">ATP-binding</keyword>
<dbReference type="GO" id="GO:0043531">
    <property type="term" value="F:ADP binding"/>
    <property type="evidence" value="ECO:0007669"/>
    <property type="project" value="InterPro"/>
</dbReference>
<evidence type="ECO:0000259" key="8">
    <source>
        <dbReference type="Pfam" id="PF25019"/>
    </source>
</evidence>
<dbReference type="PANTHER" id="PTHR23155:SF1226">
    <property type="entry name" value="OS05G0492600 PROTEIN"/>
    <property type="match status" value="1"/>
</dbReference>
<accession>M1BR54</accession>
<dbReference type="Gene3D" id="1.10.8.430">
    <property type="entry name" value="Helical domain of apoptotic protease-activating factors"/>
    <property type="match status" value="1"/>
</dbReference>
<feature type="domain" description="R13L1/DRL21-like LRR repeat region" evidence="8">
    <location>
        <begin position="339"/>
        <end position="433"/>
    </location>
</feature>
<keyword evidence="2" id="KW-0433">Leucine-rich repeat</keyword>
<dbReference type="InterPro" id="IPR001611">
    <property type="entry name" value="Leu-rich_rpt"/>
</dbReference>
<evidence type="ECO:0000256" key="1">
    <source>
        <dbReference type="ARBA" id="ARBA00008894"/>
    </source>
</evidence>
<comment type="similarity">
    <text evidence="1">Belongs to the disease resistance NB-LRR family.</text>
</comment>
<sequence>MGTLQPYELSNLSQEDCWLLFMQRAFGHQEEINLNLVAIGKEIVKKCGGVPLAAKTLGGILCFKREERQWEHVRDSEIWKLPQEESSILPALRLSYHHLPLDLRQCFAYCAVLPKDTEMEKENLISLWMAHGFLLSKGNLELEVVGNEVWNELYLRSFFQEIEVKSGKTYFKMHDLIHDLATSLFTASASSNNIREISVKGYPHMMSIGFTKVVSSYSRSHLQKFVSLRVLNLTYIGPKQLPSSIGDLVHLRYLNLSSNDRISSLPKQLCKLQNLQTLDLHDCWSLSCLPKEKSKLGSLRNLLLDSCYGLTCMPPRIGSLTCLKTLGCFAVGRKKSCQLGELRNLNLYGSIEITHLERVKNDMDAKEANLSAKENLHSLSMKWDDDERPHRYESEEVEVLEALKPHSNLTCLTISDFRGIRFPDWMNHSVLKKCCLYCNLPLQKTAHAYHPLESCLV</sequence>
<keyword evidence="4" id="KW-0547">Nucleotide-binding</keyword>
<dbReference type="InterPro" id="IPR044974">
    <property type="entry name" value="Disease_R_plants"/>
</dbReference>
<dbReference type="HOGENOM" id="CLU_000837_8_11_1"/>
<organism evidence="9 10">
    <name type="scientific">Solanum tuberosum</name>
    <name type="common">Potato</name>
    <dbReference type="NCBI Taxonomy" id="4113"/>
    <lineage>
        <taxon>Eukaryota</taxon>
        <taxon>Viridiplantae</taxon>
        <taxon>Streptophyta</taxon>
        <taxon>Embryophyta</taxon>
        <taxon>Tracheophyta</taxon>
        <taxon>Spermatophyta</taxon>
        <taxon>Magnoliopsida</taxon>
        <taxon>eudicotyledons</taxon>
        <taxon>Gunneridae</taxon>
        <taxon>Pentapetalae</taxon>
        <taxon>asterids</taxon>
        <taxon>lamiids</taxon>
        <taxon>Solanales</taxon>
        <taxon>Solanaceae</taxon>
        <taxon>Solanoideae</taxon>
        <taxon>Solaneae</taxon>
        <taxon>Solanum</taxon>
    </lineage>
</organism>
<reference evidence="9" key="2">
    <citation type="submission" date="2015-06" db="UniProtKB">
        <authorList>
            <consortium name="EnsemblPlants"/>
        </authorList>
    </citation>
    <scope>IDENTIFICATION</scope>
    <source>
        <strain evidence="9">DM1-3 516 R44</strain>
    </source>
</reference>
<reference evidence="10" key="1">
    <citation type="journal article" date="2011" name="Nature">
        <title>Genome sequence and analysis of the tuber crop potato.</title>
        <authorList>
            <consortium name="The Potato Genome Sequencing Consortium"/>
        </authorList>
    </citation>
    <scope>NUCLEOTIDE SEQUENCE [LARGE SCALE GENOMIC DNA]</scope>
    <source>
        <strain evidence="10">cv. DM1-3 516 R44</strain>
    </source>
</reference>
<dbReference type="Pfam" id="PF23559">
    <property type="entry name" value="WHD_DRP"/>
    <property type="match status" value="1"/>
</dbReference>
<dbReference type="InterPro" id="IPR027417">
    <property type="entry name" value="P-loop_NTPase"/>
</dbReference>
<dbReference type="PaxDb" id="4113-PGSC0003DMT400051007"/>
<evidence type="ECO:0000256" key="2">
    <source>
        <dbReference type="ARBA" id="ARBA00022614"/>
    </source>
</evidence>
<dbReference type="SUPFAM" id="SSF52540">
    <property type="entry name" value="P-loop containing nucleoside triphosphate hydrolases"/>
    <property type="match status" value="1"/>
</dbReference>
<dbReference type="PRINTS" id="PR00364">
    <property type="entry name" value="DISEASERSIST"/>
</dbReference>
<protein>
    <submittedName>
        <fullName evidence="9">NBS-LRR resistance protein</fullName>
    </submittedName>
</protein>
<dbReference type="FunFam" id="1.10.10.10:FF:000322">
    <property type="entry name" value="Probable disease resistance protein At1g63360"/>
    <property type="match status" value="1"/>
</dbReference>
<dbReference type="AlphaFoldDB" id="M1BR54"/>
<dbReference type="Gramene" id="PGSC0003DMT400051007">
    <property type="protein sequence ID" value="PGSC0003DMT400051007"/>
    <property type="gene ID" value="PGSC0003DMG400019803"/>
</dbReference>
<dbReference type="GO" id="GO:0016020">
    <property type="term" value="C:membrane"/>
    <property type="evidence" value="ECO:0007669"/>
    <property type="project" value="UniProtKB-SubCell"/>
</dbReference>
<dbReference type="Proteomes" id="UP000011115">
    <property type="component" value="Unassembled WGS sequence"/>
</dbReference>
<keyword evidence="5" id="KW-0611">Plant defense</keyword>
<dbReference type="Pfam" id="PF25019">
    <property type="entry name" value="LRR_R13L1-DRL21"/>
    <property type="match status" value="1"/>
</dbReference>
<name>M1BR54_SOLTU</name>
<evidence type="ECO:0000256" key="4">
    <source>
        <dbReference type="ARBA" id="ARBA00022741"/>
    </source>
</evidence>
<dbReference type="InterPro" id="IPR036388">
    <property type="entry name" value="WH-like_DNA-bd_sf"/>
</dbReference>
<dbReference type="eggNOG" id="KOG4658">
    <property type="taxonomic scope" value="Eukaryota"/>
</dbReference>
<dbReference type="ExpressionAtlas" id="M1BR54">
    <property type="expression patterns" value="baseline"/>
</dbReference>
<keyword evidence="3" id="KW-0677">Repeat</keyword>
<dbReference type="InterPro" id="IPR056789">
    <property type="entry name" value="LRR_R13L1-DRL21"/>
</dbReference>